<feature type="transmembrane region" description="Helical" evidence="2">
    <location>
        <begin position="428"/>
        <end position="448"/>
    </location>
</feature>
<comment type="caution">
    <text evidence="3">The sequence shown here is derived from an EMBL/GenBank/DDBJ whole genome shotgun (WGS) entry which is preliminary data.</text>
</comment>
<reference evidence="3" key="1">
    <citation type="submission" date="2019-11" db="EMBL/GenBank/DDBJ databases">
        <authorList>
            <person name="Liu Y."/>
            <person name="Hou J."/>
            <person name="Li T.-Q."/>
            <person name="Guan C.-H."/>
            <person name="Wu X."/>
            <person name="Wu H.-Z."/>
            <person name="Ling F."/>
            <person name="Zhang R."/>
            <person name="Shi X.-G."/>
            <person name="Ren J.-P."/>
            <person name="Chen E.-F."/>
            <person name="Sun J.-M."/>
        </authorList>
    </citation>
    <scope>NUCLEOTIDE SEQUENCE</scope>
    <source>
        <strain evidence="3">Adult_tree_wgs_1</strain>
        <tissue evidence="3">Leaves</tissue>
    </source>
</reference>
<evidence type="ECO:0000256" key="2">
    <source>
        <dbReference type="SAM" id="Phobius"/>
    </source>
</evidence>
<dbReference type="Pfam" id="PF04759">
    <property type="entry name" value="DUF617"/>
    <property type="match status" value="1"/>
</dbReference>
<dbReference type="OrthoDB" id="1937750at2759"/>
<evidence type="ECO:0000256" key="1">
    <source>
        <dbReference type="SAM" id="MobiDB-lite"/>
    </source>
</evidence>
<protein>
    <submittedName>
        <fullName evidence="3">Uncharacterized protein</fullName>
    </submittedName>
</protein>
<name>A0A834GP57_RHOSS</name>
<organism evidence="3 4">
    <name type="scientific">Rhododendron simsii</name>
    <name type="common">Sims's rhododendron</name>
    <dbReference type="NCBI Taxonomy" id="118357"/>
    <lineage>
        <taxon>Eukaryota</taxon>
        <taxon>Viridiplantae</taxon>
        <taxon>Streptophyta</taxon>
        <taxon>Embryophyta</taxon>
        <taxon>Tracheophyta</taxon>
        <taxon>Spermatophyta</taxon>
        <taxon>Magnoliopsida</taxon>
        <taxon>eudicotyledons</taxon>
        <taxon>Gunneridae</taxon>
        <taxon>Pentapetalae</taxon>
        <taxon>asterids</taxon>
        <taxon>Ericales</taxon>
        <taxon>Ericaceae</taxon>
        <taxon>Ericoideae</taxon>
        <taxon>Rhodoreae</taxon>
        <taxon>Rhododendron</taxon>
    </lineage>
</organism>
<keyword evidence="2" id="KW-1133">Transmembrane helix</keyword>
<keyword evidence="2" id="KW-0812">Transmembrane</keyword>
<sequence length="491" mass="53552">MQSPIAVVLKNPMMGEPKLPPQPPNHPSSLVQPSNKKKQKPIKVFRALRSVLRSFPIINTPACKFSSLPGGVLSEGHRSSNSSNRFTGTLFGYRKGRVSLSIQENPRTLPTVVVELAMQMNVLQKEMSLGLVRIALECDKGPEKEKMKLLEEPMWAMYCNGKKNGYGVMELLKAISMGAGVLPGKSDVNGPDGELAYIRAHFERMVGSKDSETFYMLSPDGNNGPELSIFFVRVPTQWRPKANLFKSQNFSTDVESSPTATSHTNSTLPYLLPESSADSLSLSILSLSLSLSIFSLMATASRLVFCELKSTKPATQVQVQKVIRGSDMSPVTDNVKIVLQPRLCTLRSYGSTDRVGVIKSRKDGGDDDNGGAVTSFFATLSDYIESSKKSQDFETISGRLAMMVFAATVTTEEVTGNSLFGKMDVERIAEALGVCLAAVTCAAIFAYFSSARNRVGKIFTLSCNTFIDSLIDQIVDGLFYEGESSDWSDGM</sequence>
<dbReference type="PANTHER" id="PTHR31696:SF4">
    <property type="entry name" value="OS08G0171800 PROTEIN"/>
    <property type="match status" value="1"/>
</dbReference>
<dbReference type="EMBL" id="WJXA01000008">
    <property type="protein sequence ID" value="KAF7135736.1"/>
    <property type="molecule type" value="Genomic_DNA"/>
</dbReference>
<evidence type="ECO:0000313" key="3">
    <source>
        <dbReference type="EMBL" id="KAF7135736.1"/>
    </source>
</evidence>
<dbReference type="NCBIfam" id="TIGR01570">
    <property type="entry name" value="A_thal_3588"/>
    <property type="match status" value="1"/>
</dbReference>
<dbReference type="Proteomes" id="UP000626092">
    <property type="component" value="Unassembled WGS sequence"/>
</dbReference>
<dbReference type="PANTHER" id="PTHR31696">
    <property type="entry name" value="PROTEIN MIZU-KUSSEI 1"/>
    <property type="match status" value="1"/>
</dbReference>
<evidence type="ECO:0000313" key="4">
    <source>
        <dbReference type="Proteomes" id="UP000626092"/>
    </source>
</evidence>
<proteinExistence type="predicted"/>
<feature type="region of interest" description="Disordered" evidence="1">
    <location>
        <begin position="11"/>
        <end position="39"/>
    </location>
</feature>
<gene>
    <name evidence="3" type="ORF">RHSIM_Rhsim08G0006600</name>
</gene>
<dbReference type="AlphaFoldDB" id="A0A834GP57"/>
<dbReference type="GO" id="GO:0010274">
    <property type="term" value="P:hydrotropism"/>
    <property type="evidence" value="ECO:0007669"/>
    <property type="project" value="InterPro"/>
</dbReference>
<accession>A0A834GP57</accession>
<keyword evidence="2" id="KW-0472">Membrane</keyword>
<keyword evidence="4" id="KW-1185">Reference proteome</keyword>
<dbReference type="InterPro" id="IPR006460">
    <property type="entry name" value="MIZ1-like_pln"/>
</dbReference>